<dbReference type="AlphaFoldDB" id="P79053"/>
<sequence>MYRVFCRRMTLVNEDVRLRFPLYCLYLSLSLKTLFSK</sequence>
<reference evidence="1" key="1">
    <citation type="journal article" date="1997" name="DNA Res.">
        <title>Identification of open reading frames in Schizosaccharomyces pombe cDNAs.</title>
        <authorList>
            <person name="Yoshioka S."/>
            <person name="Kato K."/>
            <person name="Nakai K."/>
            <person name="Okayama H."/>
            <person name="Nojima H."/>
        </authorList>
    </citation>
    <scope>NUCLEOTIDE SEQUENCE</scope>
    <source>
        <strain evidence="1">PR745</strain>
    </source>
</reference>
<dbReference type="EMBL" id="AB001021">
    <property type="protein sequence ID" value="BAA19215.1"/>
    <property type="molecule type" value="mRNA"/>
</dbReference>
<evidence type="ECO:0000313" key="1">
    <source>
        <dbReference type="EMBL" id="BAA19215.1"/>
    </source>
</evidence>
<organism evidence="1">
    <name type="scientific">Schizosaccharomyces pombe</name>
    <name type="common">Fission yeast</name>
    <dbReference type="NCBI Taxonomy" id="4896"/>
    <lineage>
        <taxon>Eukaryota</taxon>
        <taxon>Fungi</taxon>
        <taxon>Dikarya</taxon>
        <taxon>Ascomycota</taxon>
        <taxon>Taphrinomycotina</taxon>
        <taxon>Schizosaccharomycetes</taxon>
        <taxon>Schizosaccharomycetales</taxon>
        <taxon>Schizosaccharomycetaceae</taxon>
        <taxon>Schizosaccharomyces</taxon>
    </lineage>
</organism>
<name>P79053_SCHPM</name>
<protein>
    <submittedName>
        <fullName evidence="1">Uncharacterized protein</fullName>
    </submittedName>
</protein>
<accession>P79053</accession>
<proteinExistence type="evidence at transcript level"/>